<dbReference type="Pfam" id="PF00582">
    <property type="entry name" value="Usp"/>
    <property type="match status" value="2"/>
</dbReference>
<dbReference type="CDD" id="cd00293">
    <property type="entry name" value="USP-like"/>
    <property type="match status" value="1"/>
</dbReference>
<dbReference type="InterPro" id="IPR014729">
    <property type="entry name" value="Rossmann-like_a/b/a_fold"/>
</dbReference>
<comment type="similarity">
    <text evidence="1">Belongs to the universal stress protein A family.</text>
</comment>
<dbReference type="SUPFAM" id="SSF52402">
    <property type="entry name" value="Adenine nucleotide alpha hydrolases-like"/>
    <property type="match status" value="2"/>
</dbReference>
<dbReference type="Proteomes" id="UP000266183">
    <property type="component" value="Chromosome"/>
</dbReference>
<organism evidence="3 4">
    <name type="scientific">Chryseolinea soli</name>
    <dbReference type="NCBI Taxonomy" id="2321403"/>
    <lineage>
        <taxon>Bacteria</taxon>
        <taxon>Pseudomonadati</taxon>
        <taxon>Bacteroidota</taxon>
        <taxon>Cytophagia</taxon>
        <taxon>Cytophagales</taxon>
        <taxon>Fulvivirgaceae</taxon>
        <taxon>Chryseolinea</taxon>
    </lineage>
</organism>
<reference evidence="4" key="1">
    <citation type="submission" date="2018-09" db="EMBL/GenBank/DDBJ databases">
        <title>Chryseolinea sp. KIS68-18 isolated from soil.</title>
        <authorList>
            <person name="Weon H.-Y."/>
            <person name="Kwon S.-W."/>
            <person name="Lee S.A."/>
        </authorList>
    </citation>
    <scope>NUCLEOTIDE SEQUENCE [LARGE SCALE GENOMIC DNA]</scope>
    <source>
        <strain evidence="4">KIS68-18</strain>
    </source>
</reference>
<dbReference type="InterPro" id="IPR006015">
    <property type="entry name" value="Universal_stress_UspA"/>
</dbReference>
<dbReference type="PANTHER" id="PTHR46268:SF6">
    <property type="entry name" value="UNIVERSAL STRESS PROTEIN UP12"/>
    <property type="match status" value="1"/>
</dbReference>
<protein>
    <submittedName>
        <fullName evidence="3">Universal stress protein</fullName>
    </submittedName>
</protein>
<dbReference type="OrthoDB" id="1522603at2"/>
<keyword evidence="4" id="KW-1185">Reference proteome</keyword>
<evidence type="ECO:0000259" key="2">
    <source>
        <dbReference type="Pfam" id="PF00582"/>
    </source>
</evidence>
<dbReference type="KEGG" id="chk:D4L85_30505"/>
<dbReference type="PRINTS" id="PR01438">
    <property type="entry name" value="UNVRSLSTRESS"/>
</dbReference>
<dbReference type="AlphaFoldDB" id="A0A385SUY9"/>
<feature type="domain" description="UspA" evidence="2">
    <location>
        <begin position="223"/>
        <end position="272"/>
    </location>
</feature>
<dbReference type="InterPro" id="IPR006016">
    <property type="entry name" value="UspA"/>
</dbReference>
<dbReference type="EMBL" id="CP032382">
    <property type="protein sequence ID" value="AYB34652.1"/>
    <property type="molecule type" value="Genomic_DNA"/>
</dbReference>
<dbReference type="PANTHER" id="PTHR46268">
    <property type="entry name" value="STRESS RESPONSE PROTEIN NHAX"/>
    <property type="match status" value="1"/>
</dbReference>
<dbReference type="RefSeq" id="WP_119757910.1">
    <property type="nucleotide sequence ID" value="NZ_CP032382.1"/>
</dbReference>
<dbReference type="Gene3D" id="3.40.50.12370">
    <property type="match status" value="1"/>
</dbReference>
<sequence>MKKILVPCDFSKPAINAFRFALDMALQSGGSVHFMNVIELPILHDTVIMPVLNFEQELLDDLKENAEKSFAKILEKHKPGEVAVKTVVEFGSVHAKIQDYIVDQGIDLVVMGSHGASGAREFFIGSNAERIVRSSAAPVLVLKDYYKGPIKNIVFPNTLDTENQEDLTMKVKALQNFFGAHLHIVWINTPLNFTSDDITLKRLEAFAKRFMLKNYTLNIVNDTNTEQGILQFANRVGGDLIAMATHGRRGVSHLIYGSLAEDVVNHTKVLVWTYALKDETVEA</sequence>
<proteinExistence type="inferred from homology"/>
<evidence type="ECO:0000313" key="3">
    <source>
        <dbReference type="EMBL" id="AYB34652.1"/>
    </source>
</evidence>
<feature type="domain" description="UspA" evidence="2">
    <location>
        <begin position="1"/>
        <end position="143"/>
    </location>
</feature>
<name>A0A385SUY9_9BACT</name>
<gene>
    <name evidence="3" type="ORF">D4L85_30505</name>
</gene>
<evidence type="ECO:0000256" key="1">
    <source>
        <dbReference type="ARBA" id="ARBA00008791"/>
    </source>
</evidence>
<dbReference type="Gene3D" id="3.40.50.620">
    <property type="entry name" value="HUPs"/>
    <property type="match status" value="1"/>
</dbReference>
<evidence type="ECO:0000313" key="4">
    <source>
        <dbReference type="Proteomes" id="UP000266183"/>
    </source>
</evidence>
<accession>A0A385SUY9</accession>